<sequence length="83" mass="8633">MEVPLSCQPQFPLRPGEPSPRGPAEGALSGPLAPRVRGGDGGFLVQRDDLPRVPPGRGLDGAGPSGLRRSQRGCPAPRRPSLC</sequence>
<reference evidence="2 3" key="1">
    <citation type="journal article" date="2013" name="Nat. Commun.">
        <title>Genome analysis reveals insights into physiology and longevity of the Brandt's bat Myotis brandtii.</title>
        <authorList>
            <person name="Seim I."/>
            <person name="Fang X."/>
            <person name="Xiong Z."/>
            <person name="Lobanov A.V."/>
            <person name="Huang Z."/>
            <person name="Ma S."/>
            <person name="Feng Y."/>
            <person name="Turanov A.A."/>
            <person name="Zhu Y."/>
            <person name="Lenz T.L."/>
            <person name="Gerashchenko M.V."/>
            <person name="Fan D."/>
            <person name="Hee Yim S."/>
            <person name="Yao X."/>
            <person name="Jordan D."/>
            <person name="Xiong Y."/>
            <person name="Ma Y."/>
            <person name="Lyapunov A.N."/>
            <person name="Chen G."/>
            <person name="Kulakova O.I."/>
            <person name="Sun Y."/>
            <person name="Lee S.G."/>
            <person name="Bronson R.T."/>
            <person name="Moskalev A.A."/>
            <person name="Sunyaev S.R."/>
            <person name="Zhang G."/>
            <person name="Krogh A."/>
            <person name="Wang J."/>
            <person name="Gladyshev V.N."/>
        </authorList>
    </citation>
    <scope>NUCLEOTIDE SEQUENCE [LARGE SCALE GENOMIC DNA]</scope>
</reference>
<gene>
    <name evidence="2" type="ORF">D623_10002739</name>
</gene>
<accession>S7MVH0</accession>
<keyword evidence="3" id="KW-1185">Reference proteome</keyword>
<feature type="region of interest" description="Disordered" evidence="1">
    <location>
        <begin position="1"/>
        <end position="83"/>
    </location>
</feature>
<evidence type="ECO:0000313" key="2">
    <source>
        <dbReference type="EMBL" id="EPQ07405.1"/>
    </source>
</evidence>
<organism evidence="2 3">
    <name type="scientific">Myotis brandtii</name>
    <name type="common">Brandt's bat</name>
    <dbReference type="NCBI Taxonomy" id="109478"/>
    <lineage>
        <taxon>Eukaryota</taxon>
        <taxon>Metazoa</taxon>
        <taxon>Chordata</taxon>
        <taxon>Craniata</taxon>
        <taxon>Vertebrata</taxon>
        <taxon>Euteleostomi</taxon>
        <taxon>Mammalia</taxon>
        <taxon>Eutheria</taxon>
        <taxon>Laurasiatheria</taxon>
        <taxon>Chiroptera</taxon>
        <taxon>Yangochiroptera</taxon>
        <taxon>Vespertilionidae</taxon>
        <taxon>Myotis</taxon>
    </lineage>
</organism>
<dbReference type="AlphaFoldDB" id="S7MVH0"/>
<dbReference type="Proteomes" id="UP000052978">
    <property type="component" value="Unassembled WGS sequence"/>
</dbReference>
<dbReference type="EMBL" id="KE162192">
    <property type="protein sequence ID" value="EPQ07405.1"/>
    <property type="molecule type" value="Genomic_DNA"/>
</dbReference>
<protein>
    <submittedName>
        <fullName evidence="2">Uncharacterized protein</fullName>
    </submittedName>
</protein>
<proteinExistence type="predicted"/>
<evidence type="ECO:0000313" key="3">
    <source>
        <dbReference type="Proteomes" id="UP000052978"/>
    </source>
</evidence>
<evidence type="ECO:0000256" key="1">
    <source>
        <dbReference type="SAM" id="MobiDB-lite"/>
    </source>
</evidence>
<name>S7MVH0_MYOBR</name>